<name>A0A7V9AB59_9BACT</name>
<evidence type="ECO:0000313" key="2">
    <source>
        <dbReference type="EMBL" id="MBA2225876.1"/>
    </source>
</evidence>
<accession>A0A7V9AB59</accession>
<dbReference type="SMART" id="SM00028">
    <property type="entry name" value="TPR"/>
    <property type="match status" value="3"/>
</dbReference>
<protein>
    <recommendedName>
        <fullName evidence="4">Tetratricopeptide repeat protein</fullName>
    </recommendedName>
</protein>
<dbReference type="AlphaFoldDB" id="A0A7V9AB59"/>
<organism evidence="2 3">
    <name type="scientific">Thermogemmata fonticola</name>
    <dbReference type="NCBI Taxonomy" id="2755323"/>
    <lineage>
        <taxon>Bacteria</taxon>
        <taxon>Pseudomonadati</taxon>
        <taxon>Planctomycetota</taxon>
        <taxon>Planctomycetia</taxon>
        <taxon>Gemmatales</taxon>
        <taxon>Gemmataceae</taxon>
        <taxon>Thermogemmata</taxon>
    </lineage>
</organism>
<evidence type="ECO:0000256" key="1">
    <source>
        <dbReference type="SAM" id="Phobius"/>
    </source>
</evidence>
<reference evidence="2 3" key="1">
    <citation type="submission" date="2020-07" db="EMBL/GenBank/DDBJ databases">
        <title>Thermogemmata thermophila gen. nov., sp. nov., a novel moderate thermophilic planctomycete from a Kamchatka hot spring.</title>
        <authorList>
            <person name="Elcheninov A.G."/>
            <person name="Podosokorskaya O.A."/>
            <person name="Kovaleva O.L."/>
            <person name="Novikov A."/>
            <person name="Bonch-Osmolovskaya E.A."/>
            <person name="Toshchakov S.V."/>
            <person name="Kublanov I.V."/>
        </authorList>
    </citation>
    <scope>NUCLEOTIDE SEQUENCE [LARGE SCALE GENOMIC DNA]</scope>
    <source>
        <strain evidence="2 3">2918</strain>
    </source>
</reference>
<dbReference type="Proteomes" id="UP000542342">
    <property type="component" value="Unassembled WGS sequence"/>
</dbReference>
<keyword evidence="1" id="KW-0812">Transmembrane</keyword>
<dbReference type="InterPro" id="IPR019734">
    <property type="entry name" value="TPR_rpt"/>
</dbReference>
<keyword evidence="1" id="KW-0472">Membrane</keyword>
<dbReference type="RefSeq" id="WP_194537308.1">
    <property type="nucleotide sequence ID" value="NZ_JACEFB010000003.1"/>
</dbReference>
<comment type="caution">
    <text evidence="2">The sequence shown here is derived from an EMBL/GenBank/DDBJ whole genome shotgun (WGS) entry which is preliminary data.</text>
</comment>
<evidence type="ECO:0008006" key="4">
    <source>
        <dbReference type="Google" id="ProtNLM"/>
    </source>
</evidence>
<gene>
    <name evidence="2" type="ORF">H0921_06825</name>
</gene>
<dbReference type="SUPFAM" id="SSF48452">
    <property type="entry name" value="TPR-like"/>
    <property type="match status" value="2"/>
</dbReference>
<keyword evidence="3" id="KW-1185">Reference proteome</keyword>
<dbReference type="Pfam" id="PF13181">
    <property type="entry name" value="TPR_8"/>
    <property type="match status" value="1"/>
</dbReference>
<dbReference type="InterPro" id="IPR011990">
    <property type="entry name" value="TPR-like_helical_dom_sf"/>
</dbReference>
<feature type="transmembrane region" description="Helical" evidence="1">
    <location>
        <begin position="28"/>
        <end position="52"/>
    </location>
</feature>
<dbReference type="Gene3D" id="1.25.40.10">
    <property type="entry name" value="Tetratricopeptide repeat domain"/>
    <property type="match status" value="2"/>
</dbReference>
<evidence type="ECO:0000313" key="3">
    <source>
        <dbReference type="Proteomes" id="UP000542342"/>
    </source>
</evidence>
<keyword evidence="1" id="KW-1133">Transmembrane helix</keyword>
<proteinExistence type="predicted"/>
<sequence>MDRPARPPQVASSGRHRRFRDWFHQRSWAIRCLILATPFLLAASAGLCWWGYRHIRTQRQLAVQSQAWSEYHQALERHDFQGLEDALQTLLRFDPPPAAAKALSEAWIQKRSTSETLELAPLLMDYHLRRNDLPAATQEAEQVLRRLPRHWLAHCVRLHAALNEQAPWNTPKPPPKIIHLLEQFPDPEDESAWTTPAGLLYALRLWKWAHQDTNPLLRVLERRVLPLLRTAKAQEAPSYQQLHLIACWLAVAEQAGGTATLSQYWAAVDQLSELAVQQAVAKSDAEALRYWLALAPALEQQLLRWQREDSQRFPASRITPLYQEVRRRRRLAIDAWHSLEPQQPEVYFHLAELAWQEQDVRGAFGYYLKALRRCPDPVPVWERFLPFLTHFASESSLQRLSEHLWNEAEQAGKDAQLWCLAAQAAAAVQRYEQAVEACRRARQIQAGHPTAGLLEATLWLRSGDPVRARTALESLDPQWFRRHPEAARLYSRCLSATAPLDTIIRRYQELYPSPIAADPAMAAFLRGAGENSETAEILRWAVRELQTAAVRGEPLCCRYYTELRFRLAEALVRPHPSGGPAVWDAEAVTAALHAFLTLSPEQLREPDMLLAQATLYAFGRQQPEVARRLIEPLLHPPSSRPLTPAQQLALAYILLASQQARDALPLLTAVQQSSPSPPAALWIALAWAYHDLGEPQQAATALNRAALTPYRSAREQADWVALKHRIFRGKPP</sequence>
<dbReference type="EMBL" id="JACEFB010000003">
    <property type="protein sequence ID" value="MBA2225876.1"/>
    <property type="molecule type" value="Genomic_DNA"/>
</dbReference>